<evidence type="ECO:0000256" key="1">
    <source>
        <dbReference type="ARBA" id="ARBA00007637"/>
    </source>
</evidence>
<dbReference type="EMBL" id="UOEU01001013">
    <property type="protein sequence ID" value="VAW43072.1"/>
    <property type="molecule type" value="Genomic_DNA"/>
</dbReference>
<dbReference type="SUPFAM" id="SSF51735">
    <property type="entry name" value="NAD(P)-binding Rossmann-fold domains"/>
    <property type="match status" value="1"/>
</dbReference>
<reference evidence="3" key="1">
    <citation type="submission" date="2018-06" db="EMBL/GenBank/DDBJ databases">
        <authorList>
            <person name="Zhirakovskaya E."/>
        </authorList>
    </citation>
    <scope>NUCLEOTIDE SEQUENCE</scope>
</reference>
<organism evidence="3">
    <name type="scientific">hydrothermal vent metagenome</name>
    <dbReference type="NCBI Taxonomy" id="652676"/>
    <lineage>
        <taxon>unclassified sequences</taxon>
        <taxon>metagenomes</taxon>
        <taxon>ecological metagenomes</taxon>
    </lineage>
</organism>
<dbReference type="Pfam" id="PF01370">
    <property type="entry name" value="Epimerase"/>
    <property type="match status" value="1"/>
</dbReference>
<dbReference type="AlphaFoldDB" id="A0A3B0VVE9"/>
<dbReference type="InterPro" id="IPR036291">
    <property type="entry name" value="NAD(P)-bd_dom_sf"/>
</dbReference>
<sequence>MILITGATGFLGHHLVPRLVQLGYPLRAVVRPSSNTQFLQELGVELAYADDITDAPAIEAACEGCEQIIHAAGLFRFWGDESQFWQTNVEGTTAVLQAALTHQVKRFIHISTIAVVGKLPTDRLIDETTPCNPQEPYQRSKLEAEKRVLAAHSEDGLPVIVLRPGGFYGPWGRYAFNRLFFEEPLRGWRIKVDNGRHITFPVFVPDVVQGVELALQNGRFGEIYNICGPSLDHNSVNEIVNRLAGIGNWRLNFPSWMVLLLARSWTALSRFTGREPFYPINMAPYVFQDWHVSHQKAAKELGFQPTPFAEGARQTLEWYWNEGLLKRP</sequence>
<evidence type="ECO:0000313" key="3">
    <source>
        <dbReference type="EMBL" id="VAW43072.1"/>
    </source>
</evidence>
<proteinExistence type="inferred from homology"/>
<dbReference type="PANTHER" id="PTHR43000">
    <property type="entry name" value="DTDP-D-GLUCOSE 4,6-DEHYDRATASE-RELATED"/>
    <property type="match status" value="1"/>
</dbReference>
<gene>
    <name evidence="3" type="ORF">MNBD_CHLOROFLEXI01-4855</name>
</gene>
<accession>A0A3B0VVE9</accession>
<evidence type="ECO:0000259" key="2">
    <source>
        <dbReference type="Pfam" id="PF01370"/>
    </source>
</evidence>
<dbReference type="InterPro" id="IPR001509">
    <property type="entry name" value="Epimerase_deHydtase"/>
</dbReference>
<dbReference type="Gene3D" id="3.40.50.720">
    <property type="entry name" value="NAD(P)-binding Rossmann-like Domain"/>
    <property type="match status" value="1"/>
</dbReference>
<comment type="similarity">
    <text evidence="1">Belongs to the NAD(P)-dependent epimerase/dehydratase family.</text>
</comment>
<name>A0A3B0VVE9_9ZZZZ</name>
<protein>
    <recommendedName>
        <fullName evidence="2">NAD-dependent epimerase/dehydratase domain-containing protein</fullName>
    </recommendedName>
</protein>
<feature type="domain" description="NAD-dependent epimerase/dehydratase" evidence="2">
    <location>
        <begin position="2"/>
        <end position="227"/>
    </location>
</feature>